<reference evidence="3" key="1">
    <citation type="journal article" date="2019" name="Int. J. Syst. Evol. Microbiol.">
        <title>The Global Catalogue of Microorganisms (GCM) 10K type strain sequencing project: providing services to taxonomists for standard genome sequencing and annotation.</title>
        <authorList>
            <consortium name="The Broad Institute Genomics Platform"/>
            <consortium name="The Broad Institute Genome Sequencing Center for Infectious Disease"/>
            <person name="Wu L."/>
            <person name="Ma J."/>
        </authorList>
    </citation>
    <scope>NUCLEOTIDE SEQUENCE [LARGE SCALE GENOMIC DNA]</scope>
    <source>
        <strain evidence="3">KCTC 22437</strain>
    </source>
</reference>
<dbReference type="EMBL" id="JBHUPD010000001">
    <property type="protein sequence ID" value="MFD2871942.1"/>
    <property type="molecule type" value="Genomic_DNA"/>
</dbReference>
<evidence type="ECO:0000313" key="2">
    <source>
        <dbReference type="EMBL" id="MFD2871942.1"/>
    </source>
</evidence>
<proteinExistence type="predicted"/>
<comment type="caution">
    <text evidence="2">The sequence shown here is derived from an EMBL/GenBank/DDBJ whole genome shotgun (WGS) entry which is preliminary data.</text>
</comment>
<feature type="compositionally biased region" description="Polar residues" evidence="1">
    <location>
        <begin position="528"/>
        <end position="539"/>
    </location>
</feature>
<protein>
    <recommendedName>
        <fullName evidence="4">DUF3945 domain-containing protein</fullName>
    </recommendedName>
</protein>
<evidence type="ECO:0000313" key="3">
    <source>
        <dbReference type="Proteomes" id="UP001597557"/>
    </source>
</evidence>
<organism evidence="2 3">
    <name type="scientific">Mucilaginibacter ximonensis</name>
    <dbReference type="NCBI Taxonomy" id="538021"/>
    <lineage>
        <taxon>Bacteria</taxon>
        <taxon>Pseudomonadati</taxon>
        <taxon>Bacteroidota</taxon>
        <taxon>Sphingobacteriia</taxon>
        <taxon>Sphingobacteriales</taxon>
        <taxon>Sphingobacteriaceae</taxon>
        <taxon>Mucilaginibacter</taxon>
    </lineage>
</organism>
<feature type="region of interest" description="Disordered" evidence="1">
    <location>
        <begin position="528"/>
        <end position="560"/>
    </location>
</feature>
<dbReference type="Proteomes" id="UP001597557">
    <property type="component" value="Unassembled WGS sequence"/>
</dbReference>
<feature type="compositionally biased region" description="Basic and acidic residues" evidence="1">
    <location>
        <begin position="540"/>
        <end position="550"/>
    </location>
</feature>
<feature type="compositionally biased region" description="Basic residues" evidence="1">
    <location>
        <begin position="551"/>
        <end position="560"/>
    </location>
</feature>
<name>A0ABW5Y9G5_9SPHI</name>
<sequence length="560" mass="65395">MEIETLNIAELRQFVQEAREYGWNWVAMDTTPVDSHRNTVLYSFESANEAEAFCEEGNMRFDFMAQDWMPGYFQFMPTHNLWAAIQNKELAVSNDAVEALAAQLQREGLQLHPAYDMGRLQPWLKQELIFQVQWNKMIYPGEEAERFHVVAHQYPGHQEYELGHVKGIVGSFDTLGEAATLFKTLTRQSIDNPDNNDYLLIAEYKDHHLKLNMEGWPEEHCGLTLQTAYYEYDADIQEKAWRVQEINTLDEPKNIRHFLYARFHLNENQLKLYDDRLQVTSTEELKITAYPSHFISEKLTIKNVMTMNMKNFEYLKDQLKYTGFGDIAEKELKTKLEGDEPKFTLTHEREFDDRKVVAQLEFNRSKESDMYFFNGYKVTTTPENQKEAMTQHFYVNHKGQNITLKEAYNLMNGRAVFKQEWSNRENQLYPAWLKLDFTNPDDKGSFKLKPYNENYGYNLEKSLEKHQEIKIVGEAAAQQLAKDLQKGNRVPITISKDGASAKIFVEASPTTHGLNVYDENMKLIHPKQNNGERQGQAEKQGQKVADDVKPTNKRRQAQHH</sequence>
<evidence type="ECO:0008006" key="4">
    <source>
        <dbReference type="Google" id="ProtNLM"/>
    </source>
</evidence>
<keyword evidence="3" id="KW-1185">Reference proteome</keyword>
<gene>
    <name evidence="2" type="ORF">ACFS5N_05650</name>
</gene>
<accession>A0ABW5Y9G5</accession>
<dbReference type="RefSeq" id="WP_377183117.1">
    <property type="nucleotide sequence ID" value="NZ_JBHUPD010000001.1"/>
</dbReference>
<evidence type="ECO:0000256" key="1">
    <source>
        <dbReference type="SAM" id="MobiDB-lite"/>
    </source>
</evidence>